<keyword evidence="2 6" id="KW-0812">Transmembrane</keyword>
<evidence type="ECO:0000256" key="2">
    <source>
        <dbReference type="ARBA" id="ARBA00022692"/>
    </source>
</evidence>
<evidence type="ECO:0000256" key="5">
    <source>
        <dbReference type="SAM" id="MobiDB-lite"/>
    </source>
</evidence>
<dbReference type="GO" id="GO:0016020">
    <property type="term" value="C:membrane"/>
    <property type="evidence" value="ECO:0007669"/>
    <property type="project" value="UniProtKB-SubCell"/>
</dbReference>
<dbReference type="Pfam" id="PF13000">
    <property type="entry name" value="Acatn"/>
    <property type="match status" value="2"/>
</dbReference>
<feature type="transmembrane region" description="Helical" evidence="6">
    <location>
        <begin position="278"/>
        <end position="303"/>
    </location>
</feature>
<feature type="region of interest" description="Disordered" evidence="5">
    <location>
        <begin position="1"/>
        <end position="22"/>
    </location>
</feature>
<feature type="transmembrane region" description="Helical" evidence="6">
    <location>
        <begin position="536"/>
        <end position="555"/>
    </location>
</feature>
<dbReference type="InterPro" id="IPR036259">
    <property type="entry name" value="MFS_trans_sf"/>
</dbReference>
<organism evidence="7 8">
    <name type="scientific">Hyphodiscus hymeniophilus</name>
    <dbReference type="NCBI Taxonomy" id="353542"/>
    <lineage>
        <taxon>Eukaryota</taxon>
        <taxon>Fungi</taxon>
        <taxon>Dikarya</taxon>
        <taxon>Ascomycota</taxon>
        <taxon>Pezizomycotina</taxon>
        <taxon>Leotiomycetes</taxon>
        <taxon>Helotiales</taxon>
        <taxon>Hyphodiscaceae</taxon>
        <taxon>Hyphodiscus</taxon>
    </lineage>
</organism>
<dbReference type="EMBL" id="VNKQ01000014">
    <property type="protein sequence ID" value="KAG0647007.1"/>
    <property type="molecule type" value="Genomic_DNA"/>
</dbReference>
<dbReference type="PANTHER" id="PTHR12778:SF9">
    <property type="entry name" value="ACETYL-COENZYME A TRANSPORTER 1"/>
    <property type="match status" value="1"/>
</dbReference>
<feature type="transmembrane region" description="Helical" evidence="6">
    <location>
        <begin position="200"/>
        <end position="217"/>
    </location>
</feature>
<dbReference type="Proteomes" id="UP000785200">
    <property type="component" value="Unassembled WGS sequence"/>
</dbReference>
<feature type="compositionally biased region" description="Polar residues" evidence="5">
    <location>
        <begin position="11"/>
        <end position="22"/>
    </location>
</feature>
<feature type="transmembrane region" description="Helical" evidence="6">
    <location>
        <begin position="468"/>
        <end position="492"/>
    </location>
</feature>
<evidence type="ECO:0000256" key="6">
    <source>
        <dbReference type="SAM" id="Phobius"/>
    </source>
</evidence>
<feature type="transmembrane region" description="Helical" evidence="6">
    <location>
        <begin position="615"/>
        <end position="634"/>
    </location>
</feature>
<dbReference type="SUPFAM" id="SSF103473">
    <property type="entry name" value="MFS general substrate transporter"/>
    <property type="match status" value="1"/>
</dbReference>
<comment type="caution">
    <text evidence="7">The sequence shown here is derived from an EMBL/GenBank/DDBJ whole genome shotgun (WGS) entry which is preliminary data.</text>
</comment>
<dbReference type="OrthoDB" id="6415790at2759"/>
<protein>
    <recommendedName>
        <fullName evidence="9">Acetyl-coenzyme A transporter 1</fullName>
    </recommendedName>
</protein>
<keyword evidence="8" id="KW-1185">Reference proteome</keyword>
<name>A0A9P7AUS0_9HELO</name>
<proteinExistence type="predicted"/>
<dbReference type="FunFam" id="1.20.1250.20:FF:000289">
    <property type="entry name" value="Acetyl-coenzyme A transporter 1"/>
    <property type="match status" value="1"/>
</dbReference>
<dbReference type="AlphaFoldDB" id="A0A9P7AUS0"/>
<dbReference type="InterPro" id="IPR024371">
    <property type="entry name" value="AcetylCoA_trans_1-like"/>
</dbReference>
<feature type="transmembrane region" description="Helical" evidence="6">
    <location>
        <begin position="315"/>
        <end position="334"/>
    </location>
</feature>
<dbReference type="GO" id="GO:0008521">
    <property type="term" value="F:acetyl-CoA transmembrane transporter activity"/>
    <property type="evidence" value="ECO:0007669"/>
    <property type="project" value="InterPro"/>
</dbReference>
<feature type="region of interest" description="Disordered" evidence="5">
    <location>
        <begin position="34"/>
        <end position="117"/>
    </location>
</feature>
<feature type="compositionally biased region" description="Polar residues" evidence="5">
    <location>
        <begin position="99"/>
        <end position="117"/>
    </location>
</feature>
<gene>
    <name evidence="7" type="ORF">D0Z07_6146</name>
</gene>
<dbReference type="PANTHER" id="PTHR12778">
    <property type="entry name" value="SOLUTE CARRIER FAMILY 33 ACETYL-COA TRANSPORTER -RELATED"/>
    <property type="match status" value="1"/>
</dbReference>
<accession>A0A9P7AUS0</accession>
<dbReference type="GO" id="GO:0035348">
    <property type="term" value="P:acetyl-CoA transmembrane transport"/>
    <property type="evidence" value="ECO:0007669"/>
    <property type="project" value="InterPro"/>
</dbReference>
<evidence type="ECO:0000256" key="4">
    <source>
        <dbReference type="ARBA" id="ARBA00023136"/>
    </source>
</evidence>
<evidence type="ECO:0000256" key="3">
    <source>
        <dbReference type="ARBA" id="ARBA00022989"/>
    </source>
</evidence>
<evidence type="ECO:0000313" key="8">
    <source>
        <dbReference type="Proteomes" id="UP000785200"/>
    </source>
</evidence>
<evidence type="ECO:0008006" key="9">
    <source>
        <dbReference type="Google" id="ProtNLM"/>
    </source>
</evidence>
<comment type="subcellular location">
    <subcellularLocation>
        <location evidence="1">Membrane</location>
        <topology evidence="1">Multi-pass membrane protein</topology>
    </subcellularLocation>
</comment>
<keyword evidence="4 6" id="KW-0472">Membrane</keyword>
<reference evidence="7" key="1">
    <citation type="submission" date="2019-07" db="EMBL/GenBank/DDBJ databases">
        <title>Hyphodiscus hymeniophilus genome sequencing and assembly.</title>
        <authorList>
            <person name="Kramer G."/>
            <person name="Nodwell J."/>
        </authorList>
    </citation>
    <scope>NUCLEOTIDE SEQUENCE</scope>
    <source>
        <strain evidence="7">ATCC 34498</strain>
    </source>
</reference>
<feature type="transmembrane region" description="Helical" evidence="6">
    <location>
        <begin position="354"/>
        <end position="375"/>
    </location>
</feature>
<dbReference type="InterPro" id="IPR004752">
    <property type="entry name" value="AmpG_permease/AT-1"/>
</dbReference>
<feature type="transmembrane region" description="Helical" evidence="6">
    <location>
        <begin position="171"/>
        <end position="194"/>
    </location>
</feature>
<feature type="transmembrane region" description="Helical" evidence="6">
    <location>
        <begin position="238"/>
        <end position="258"/>
    </location>
</feature>
<feature type="transmembrane region" description="Helical" evidence="6">
    <location>
        <begin position="498"/>
        <end position="524"/>
    </location>
</feature>
<evidence type="ECO:0000256" key="1">
    <source>
        <dbReference type="ARBA" id="ARBA00004141"/>
    </source>
</evidence>
<keyword evidence="3 6" id="KW-1133">Transmembrane helix</keyword>
<evidence type="ECO:0000313" key="7">
    <source>
        <dbReference type="EMBL" id="KAG0647007.1"/>
    </source>
</evidence>
<sequence>MPTPLLGDTIPSLTAQSPSTNLHKLQLPLHHNSQFPYAQELDELSPSGQRHNSFTNEAQNAPEDSKHLLSDNSEDEDLEENPMGTKTRRPKSKEPEPSGSASTAGGENGHANGNMNSSVEYRRKNASLDSPSVTANLMARESFSLDADVPKTPTINNHGFFQLPMQDRRNFGLLVLLYFLQGVPMGLATGSVPFLLKPHMSYSALGVFSLASYPYSLKLLWSPIVDAVWSPKLGRRKSWIMPIQLLSGIGMLWLGSRVKDMMATASEDDGAGIWGFTGWWFFLVFMCATQDIAVDGWALTLLTPGNISYASTAQTVGLTAGQFMSYTVFLAFNSPDFANKWFRTIPLDEGVMTLGGYLTFWGWAYIIVTLGLAALKKEEKTKNEDGIWDVYKVMWGVLKLENIQTIIIIHLIAKIGFQANDAVTNLKLIDKGFSQEDLALTVLIDFPFEIGLGYYAGKWSTTYTPMRLWCWGFVGRLTAAVIAQITVIIFPSNGVDTWYLLVVIAEHIFSTFTSTVMFVAVSAFHARIADPVIGGTYMTLLATVSNLGGTFPRFFVLKLVDAFTVASCIPPSADYKLNPKLHGPLITETFSCALSQEKDRCIQGGGICDIQRDGYYVMNIVCVIIGVITFWGFIKPAALRLQALPLRAWRIAEGSS</sequence>
<feature type="compositionally biased region" description="Polar residues" evidence="5">
    <location>
        <begin position="46"/>
        <end position="59"/>
    </location>
</feature>